<evidence type="ECO:0000313" key="1">
    <source>
        <dbReference type="EMBL" id="SIO68253.1"/>
    </source>
</evidence>
<organism evidence="1 2">
    <name type="scientific">Paraburkholderia phenazinium</name>
    <dbReference type="NCBI Taxonomy" id="60549"/>
    <lineage>
        <taxon>Bacteria</taxon>
        <taxon>Pseudomonadati</taxon>
        <taxon>Pseudomonadota</taxon>
        <taxon>Betaproteobacteria</taxon>
        <taxon>Burkholderiales</taxon>
        <taxon>Burkholderiaceae</taxon>
        <taxon>Paraburkholderia</taxon>
    </lineage>
</organism>
<gene>
    <name evidence="1" type="ORF">SAMN05444165_7382</name>
</gene>
<dbReference type="EMBL" id="FSRU01000003">
    <property type="protein sequence ID" value="SIO68253.1"/>
    <property type="molecule type" value="Genomic_DNA"/>
</dbReference>
<keyword evidence="2" id="KW-1185">Reference proteome</keyword>
<accession>A0A1N6LHL9</accession>
<dbReference type="RefSeq" id="WP_074302312.1">
    <property type="nucleotide sequence ID" value="NZ_FSRU01000003.1"/>
</dbReference>
<dbReference type="AlphaFoldDB" id="A0A1N6LHL9"/>
<reference evidence="1 2" key="1">
    <citation type="submission" date="2016-11" db="EMBL/GenBank/DDBJ databases">
        <authorList>
            <person name="Jaros S."/>
            <person name="Januszkiewicz K."/>
            <person name="Wedrychowicz H."/>
        </authorList>
    </citation>
    <scope>NUCLEOTIDE SEQUENCE [LARGE SCALE GENOMIC DNA]</scope>
    <source>
        <strain evidence="1 2">GAS95</strain>
    </source>
</reference>
<evidence type="ECO:0000313" key="2">
    <source>
        <dbReference type="Proteomes" id="UP000185151"/>
    </source>
</evidence>
<dbReference type="Proteomes" id="UP000185151">
    <property type="component" value="Unassembled WGS sequence"/>
</dbReference>
<sequence>MNIEQTNTEALTLLRVLRAWTRTPDEEPDEGRMHPLYPCNVPRHNGCYDERPLWLAIEKLLDENGYE</sequence>
<dbReference type="OrthoDB" id="9863195at2"/>
<name>A0A1N6LHL9_9BURK</name>
<protein>
    <submittedName>
        <fullName evidence="1">Uncharacterized protein</fullName>
    </submittedName>
</protein>
<proteinExistence type="predicted"/>